<evidence type="ECO:0000256" key="1">
    <source>
        <dbReference type="SAM" id="Phobius"/>
    </source>
</evidence>
<evidence type="ECO:0000313" key="2">
    <source>
        <dbReference type="EMBL" id="OBA90127.1"/>
    </source>
</evidence>
<reference evidence="3 5" key="2">
    <citation type="submission" date="2019-01" db="EMBL/GenBank/DDBJ databases">
        <title>High-quality-draft genome sequences of five non-tuberculosis mycobacteriaceae isolated from a nosocomial environment.</title>
        <authorList>
            <person name="Tiago I."/>
            <person name="Alarico S."/>
            <person name="Pereira S.G."/>
            <person name="Coelho C."/>
            <person name="Maranha A."/>
            <person name="Empadinhas N."/>
        </authorList>
    </citation>
    <scope>NUCLEOTIDE SEQUENCE [LARGE SCALE GENOMIC DNA]</scope>
    <source>
        <strain evidence="3 5">24AIII</strain>
    </source>
</reference>
<comment type="caution">
    <text evidence="2">The sequence shown here is derived from an EMBL/GenBank/DDBJ whole genome shotgun (WGS) entry which is preliminary data.</text>
</comment>
<proteinExistence type="predicted"/>
<evidence type="ECO:0008006" key="6">
    <source>
        <dbReference type="Google" id="ProtNLM"/>
    </source>
</evidence>
<evidence type="ECO:0000313" key="4">
    <source>
        <dbReference type="Proteomes" id="UP000093962"/>
    </source>
</evidence>
<feature type="transmembrane region" description="Helical" evidence="1">
    <location>
        <begin position="217"/>
        <end position="236"/>
    </location>
</feature>
<feature type="transmembrane region" description="Helical" evidence="1">
    <location>
        <begin position="124"/>
        <end position="148"/>
    </location>
</feature>
<dbReference type="AlphaFoldDB" id="A0A1A0MXK7"/>
<dbReference type="OrthoDB" id="5402524at2"/>
<keyword evidence="1" id="KW-0812">Transmembrane</keyword>
<dbReference type="Proteomes" id="UP000294929">
    <property type="component" value="Unassembled WGS sequence"/>
</dbReference>
<sequence length="240" mass="26547">MPPAVRTFVERTHRLTSSAEHHVPSWLRPGAPENRLPVIAAILGAVLLQWAVPEQYTVVPRWPLIGLELLLVVVLLIINPVRMSRETTVGKWAMWVLTAAITADNTTSAIVLDVHILSGQVSNNAGLLLGSGAAIFITNVIVFGIWFWELDRGGPFARRAGDDPYPDFQFPQMSDPQNAEPGWRPTFVDYLYVSYTNVVAFSPTDTMPLSRWAKMMMTLQSLVSISTTALVIARAVNVLK</sequence>
<dbReference type="EMBL" id="LZSF01000061">
    <property type="protein sequence ID" value="OBA90127.1"/>
    <property type="molecule type" value="Genomic_DNA"/>
</dbReference>
<keyword evidence="1" id="KW-0472">Membrane</keyword>
<dbReference type="EMBL" id="SDLO01000011">
    <property type="protein sequence ID" value="TDK88346.1"/>
    <property type="molecule type" value="Genomic_DNA"/>
</dbReference>
<evidence type="ECO:0000313" key="3">
    <source>
        <dbReference type="EMBL" id="TDK88346.1"/>
    </source>
</evidence>
<feature type="transmembrane region" description="Helical" evidence="1">
    <location>
        <begin position="64"/>
        <end position="81"/>
    </location>
</feature>
<organism evidence="2 4">
    <name type="scientific">Mycolicibacterium mucogenicum</name>
    <name type="common">Mycobacterium mucogenicum</name>
    <dbReference type="NCBI Taxonomy" id="56689"/>
    <lineage>
        <taxon>Bacteria</taxon>
        <taxon>Bacillati</taxon>
        <taxon>Actinomycetota</taxon>
        <taxon>Actinomycetes</taxon>
        <taxon>Mycobacteriales</taxon>
        <taxon>Mycobacteriaceae</taxon>
        <taxon>Mycolicibacterium</taxon>
    </lineage>
</organism>
<evidence type="ECO:0000313" key="5">
    <source>
        <dbReference type="Proteomes" id="UP000294929"/>
    </source>
</evidence>
<keyword evidence="1" id="KW-1133">Transmembrane helix</keyword>
<feature type="transmembrane region" description="Helical" evidence="1">
    <location>
        <begin position="36"/>
        <end position="52"/>
    </location>
</feature>
<accession>A0A1A0MXK7</accession>
<reference evidence="2 4" key="1">
    <citation type="submission" date="2016-06" db="EMBL/GenBank/DDBJ databases">
        <authorList>
            <person name="Kjaerup R.B."/>
            <person name="Dalgaard T.S."/>
            <person name="Juul-Madsen H.R."/>
        </authorList>
    </citation>
    <scope>NUCLEOTIDE SEQUENCE [LARGE SCALE GENOMIC DNA]</scope>
    <source>
        <strain evidence="2 4">1199456.5</strain>
    </source>
</reference>
<name>A0A1A0MXK7_MYCMU</name>
<gene>
    <name evidence="2" type="ORF">A5642_13360</name>
    <name evidence="3" type="ORF">EUA03_16000</name>
</gene>
<dbReference type="Proteomes" id="UP000093962">
    <property type="component" value="Unassembled WGS sequence"/>
</dbReference>
<protein>
    <recommendedName>
        <fullName evidence="6">DUF1345 domain-containing protein</fullName>
    </recommendedName>
</protein>